<protein>
    <submittedName>
        <fullName evidence="10">Thiol reductant ABC exporter CydC subunit</fullName>
    </submittedName>
</protein>
<comment type="subcellular location">
    <subcellularLocation>
        <location evidence="1">Cell membrane</location>
        <topology evidence="1">Multi-pass membrane protein</topology>
    </subcellularLocation>
</comment>
<evidence type="ECO:0000259" key="8">
    <source>
        <dbReference type="PROSITE" id="PS50893"/>
    </source>
</evidence>
<dbReference type="Proteomes" id="UP001243212">
    <property type="component" value="Unassembled WGS sequence"/>
</dbReference>
<accession>A0ABT9NG31</accession>
<dbReference type="PROSITE" id="PS50893">
    <property type="entry name" value="ABC_TRANSPORTER_2"/>
    <property type="match status" value="1"/>
</dbReference>
<evidence type="ECO:0000256" key="1">
    <source>
        <dbReference type="ARBA" id="ARBA00004651"/>
    </source>
</evidence>
<dbReference type="PANTHER" id="PTHR24221:SF654">
    <property type="entry name" value="ATP-BINDING CASSETTE SUB-FAMILY B MEMBER 6"/>
    <property type="match status" value="1"/>
</dbReference>
<feature type="transmembrane region" description="Helical" evidence="7">
    <location>
        <begin position="261"/>
        <end position="292"/>
    </location>
</feature>
<keyword evidence="2 7" id="KW-0812">Transmembrane</keyword>
<evidence type="ECO:0000256" key="3">
    <source>
        <dbReference type="ARBA" id="ARBA00022741"/>
    </source>
</evidence>
<dbReference type="RefSeq" id="WP_307682241.1">
    <property type="nucleotide sequence ID" value="NZ_JAUSQX010000001.1"/>
</dbReference>
<evidence type="ECO:0000313" key="11">
    <source>
        <dbReference type="Proteomes" id="UP001243212"/>
    </source>
</evidence>
<feature type="transmembrane region" description="Helical" evidence="7">
    <location>
        <begin position="167"/>
        <end position="187"/>
    </location>
</feature>
<evidence type="ECO:0000256" key="4">
    <source>
        <dbReference type="ARBA" id="ARBA00022840"/>
    </source>
</evidence>
<evidence type="ECO:0000313" key="10">
    <source>
        <dbReference type="EMBL" id="MDP9805993.1"/>
    </source>
</evidence>
<dbReference type="SUPFAM" id="SSF90123">
    <property type="entry name" value="ABC transporter transmembrane region"/>
    <property type="match status" value="1"/>
</dbReference>
<dbReference type="InterPro" id="IPR011527">
    <property type="entry name" value="ABC1_TM_dom"/>
</dbReference>
<dbReference type="SMART" id="SM00382">
    <property type="entry name" value="AAA"/>
    <property type="match status" value="1"/>
</dbReference>
<evidence type="ECO:0000256" key="5">
    <source>
        <dbReference type="ARBA" id="ARBA00022989"/>
    </source>
</evidence>
<keyword evidence="5 7" id="KW-1133">Transmembrane helix</keyword>
<reference evidence="10 11" key="1">
    <citation type="submission" date="2023-07" db="EMBL/GenBank/DDBJ databases">
        <title>Sequencing the genomes of 1000 actinobacteria strains.</title>
        <authorList>
            <person name="Klenk H.-P."/>
        </authorList>
    </citation>
    <scope>NUCLEOTIDE SEQUENCE [LARGE SCALE GENOMIC DNA]</scope>
    <source>
        <strain evidence="10 11">DSM 17163</strain>
    </source>
</reference>
<dbReference type="Gene3D" id="3.40.50.300">
    <property type="entry name" value="P-loop containing nucleotide triphosphate hydrolases"/>
    <property type="match status" value="1"/>
</dbReference>
<keyword evidence="3" id="KW-0547">Nucleotide-binding</keyword>
<proteinExistence type="predicted"/>
<keyword evidence="4" id="KW-0067">ATP-binding</keyword>
<keyword evidence="6 7" id="KW-0472">Membrane</keyword>
<dbReference type="CDD" id="cd03228">
    <property type="entry name" value="ABCC_MRP_Like"/>
    <property type="match status" value="1"/>
</dbReference>
<dbReference type="InterPro" id="IPR003593">
    <property type="entry name" value="AAA+_ATPase"/>
</dbReference>
<dbReference type="PANTHER" id="PTHR24221">
    <property type="entry name" value="ATP-BINDING CASSETTE SUB-FAMILY B"/>
    <property type="match status" value="1"/>
</dbReference>
<dbReference type="InterPro" id="IPR017871">
    <property type="entry name" value="ABC_transporter-like_CS"/>
</dbReference>
<feature type="transmembrane region" description="Helical" evidence="7">
    <location>
        <begin position="136"/>
        <end position="161"/>
    </location>
</feature>
<feature type="transmembrane region" description="Helical" evidence="7">
    <location>
        <begin position="64"/>
        <end position="82"/>
    </location>
</feature>
<evidence type="ECO:0000256" key="2">
    <source>
        <dbReference type="ARBA" id="ARBA00022692"/>
    </source>
</evidence>
<dbReference type="PROSITE" id="PS50929">
    <property type="entry name" value="ABC_TM1F"/>
    <property type="match status" value="1"/>
</dbReference>
<keyword evidence="11" id="KW-1185">Reference proteome</keyword>
<dbReference type="Pfam" id="PF00005">
    <property type="entry name" value="ABC_tran"/>
    <property type="match status" value="1"/>
</dbReference>
<dbReference type="InterPro" id="IPR039421">
    <property type="entry name" value="Type_1_exporter"/>
</dbReference>
<dbReference type="SUPFAM" id="SSF52540">
    <property type="entry name" value="P-loop containing nucleoside triphosphate hydrolases"/>
    <property type="match status" value="1"/>
</dbReference>
<dbReference type="Pfam" id="PF00664">
    <property type="entry name" value="ABC_membrane"/>
    <property type="match status" value="1"/>
</dbReference>
<name>A0ABT9NG31_9ACTO</name>
<comment type="caution">
    <text evidence="10">The sequence shown here is derived from an EMBL/GenBank/DDBJ whole genome shotgun (WGS) entry which is preliminary data.</text>
</comment>
<dbReference type="EMBL" id="JAUSQX010000001">
    <property type="protein sequence ID" value="MDP9805993.1"/>
    <property type="molecule type" value="Genomic_DNA"/>
</dbReference>
<sequence>MIKRISAISDWLVSVTRQVLAPLTWSVLFRHLYFAAHLGLLTVGAWAIGSLARDLASGEPASWSLLWLVNALIGLSLTKAIFNYLEHFLGHLVAFKALEILRVELYRKLVPLATQIRSTSGDLMTRATKDIDRIEVFFAHTLAPAFTAVTVPLVALIVGLFTIGWQLVLIAAIGLLLDVLFVPWLGARRSLESARKLNASRAELAQHVTDSVQGMAEVTGYGHTRARIAEMGSVDERLGQVQRVRGRWDAIRQSAAIGLRLLTVLAVAIVGVSSGVDPVALCVWAVAVWGLYDVTAGIREFVGSLDASLAAAERVHQVATTPPKVTQIEAPVALPEFGLDIRVTGVDYIYPSERVRDNALTDVDLYVPAGSHTCLIGTSGSGKSTLLKLIARHDDPTNGKIRLAGEDLRDVALDDLRVRVLLVEQTATIFNGTVAENLRLADEHAGDDALRQALEAVNLWEELEERGGLEAKVGEHGKLLSGGQRQRLALARAILVKPDVLLLDEFTAHLDAENAAAMRRNLQCELPGVTIIESTHTALGLEEADQIVILDNGRIHEKGTPAHVKESLKRLFGLRI</sequence>
<dbReference type="Gene3D" id="1.20.1560.10">
    <property type="entry name" value="ABC transporter type 1, transmembrane domain"/>
    <property type="match status" value="1"/>
</dbReference>
<dbReference type="InterPro" id="IPR027417">
    <property type="entry name" value="P-loop_NTPase"/>
</dbReference>
<evidence type="ECO:0000256" key="7">
    <source>
        <dbReference type="SAM" id="Phobius"/>
    </source>
</evidence>
<gene>
    <name evidence="10" type="ORF">J2S70_000575</name>
</gene>
<evidence type="ECO:0000256" key="6">
    <source>
        <dbReference type="ARBA" id="ARBA00023136"/>
    </source>
</evidence>
<organism evidence="10 11">
    <name type="scientific">Trueperella bonasi</name>
    <dbReference type="NCBI Taxonomy" id="312286"/>
    <lineage>
        <taxon>Bacteria</taxon>
        <taxon>Bacillati</taxon>
        <taxon>Actinomycetota</taxon>
        <taxon>Actinomycetes</taxon>
        <taxon>Actinomycetales</taxon>
        <taxon>Actinomycetaceae</taxon>
        <taxon>Trueperella</taxon>
    </lineage>
</organism>
<feature type="domain" description="ABC transporter" evidence="8">
    <location>
        <begin position="341"/>
        <end position="576"/>
    </location>
</feature>
<feature type="transmembrane region" description="Helical" evidence="7">
    <location>
        <begin position="32"/>
        <end position="52"/>
    </location>
</feature>
<feature type="domain" description="ABC transmembrane type-1" evidence="9">
    <location>
        <begin position="54"/>
        <end position="272"/>
    </location>
</feature>
<dbReference type="InterPro" id="IPR036640">
    <property type="entry name" value="ABC1_TM_sf"/>
</dbReference>
<dbReference type="InterPro" id="IPR003439">
    <property type="entry name" value="ABC_transporter-like_ATP-bd"/>
</dbReference>
<dbReference type="PROSITE" id="PS00211">
    <property type="entry name" value="ABC_TRANSPORTER_1"/>
    <property type="match status" value="1"/>
</dbReference>
<evidence type="ECO:0000259" key="9">
    <source>
        <dbReference type="PROSITE" id="PS50929"/>
    </source>
</evidence>